<feature type="domain" description="Carrier" evidence="1">
    <location>
        <begin position="2"/>
        <end position="80"/>
    </location>
</feature>
<dbReference type="KEGG" id="tbn:TBH_C2516"/>
<protein>
    <recommendedName>
        <fullName evidence="1">Carrier domain-containing protein</fullName>
    </recommendedName>
</protein>
<dbReference type="PROSITE" id="PS50075">
    <property type="entry name" value="CARRIER"/>
    <property type="match status" value="1"/>
</dbReference>
<dbReference type="Gene3D" id="1.10.1200.10">
    <property type="entry name" value="ACP-like"/>
    <property type="match status" value="1"/>
</dbReference>
<sequence>MSNEDKIRGFILENYLFTDDQSELNNDDSFLDQGILDSTGILEIIFFIEDEFGIKIKDDEMIPDNLDSVNRIVAFIERKKQE</sequence>
<evidence type="ECO:0000313" key="3">
    <source>
        <dbReference type="Proteomes" id="UP000031631"/>
    </source>
</evidence>
<dbReference type="Proteomes" id="UP000031631">
    <property type="component" value="Chromosome"/>
</dbReference>
<dbReference type="EMBL" id="AP012273">
    <property type="protein sequence ID" value="BAO45424.1"/>
    <property type="molecule type" value="Genomic_DNA"/>
</dbReference>
<name>A0A7U6GKR8_9GAMM</name>
<evidence type="ECO:0000313" key="2">
    <source>
        <dbReference type="EMBL" id="BAO45424.1"/>
    </source>
</evidence>
<dbReference type="OrthoDB" id="2625323at2"/>
<dbReference type="SUPFAM" id="SSF47336">
    <property type="entry name" value="ACP-like"/>
    <property type="match status" value="1"/>
</dbReference>
<evidence type="ECO:0000259" key="1">
    <source>
        <dbReference type="PROSITE" id="PS50075"/>
    </source>
</evidence>
<organism evidence="2 3">
    <name type="scientific">Thiolapillus brandeum</name>
    <dbReference type="NCBI Taxonomy" id="1076588"/>
    <lineage>
        <taxon>Bacteria</taxon>
        <taxon>Pseudomonadati</taxon>
        <taxon>Pseudomonadota</taxon>
        <taxon>Gammaproteobacteria</taxon>
        <taxon>Chromatiales</taxon>
        <taxon>Sedimenticolaceae</taxon>
        <taxon>Thiolapillus</taxon>
    </lineage>
</organism>
<accession>A0A7U6GKR8</accession>
<dbReference type="RefSeq" id="WP_041069047.1">
    <property type="nucleotide sequence ID" value="NZ_AP012273.1"/>
</dbReference>
<keyword evidence="3" id="KW-1185">Reference proteome</keyword>
<dbReference type="AlphaFoldDB" id="A0A7U6GKR8"/>
<dbReference type="Pfam" id="PF00550">
    <property type="entry name" value="PP-binding"/>
    <property type="match status" value="1"/>
</dbReference>
<reference evidence="2 3" key="1">
    <citation type="journal article" date="2014" name="PLoS ONE">
        <title>Physiological and genomic features of a novel sulfur-oxidizing gammaproteobacterium belonging to a previously uncultivated symbiotic lineage isolated from a hydrothermal vent.</title>
        <authorList>
            <person name="Nunoura T."/>
            <person name="Takaki Y."/>
            <person name="Kazama H."/>
            <person name="Kakuta J."/>
            <person name="Shimamura S."/>
            <person name="Makita H."/>
            <person name="Hirai M."/>
            <person name="Miyazaki M."/>
            <person name="Takai K."/>
        </authorList>
    </citation>
    <scope>NUCLEOTIDE SEQUENCE [LARGE SCALE GENOMIC DNA]</scope>
    <source>
        <strain evidence="2 3">Hiromi1</strain>
    </source>
</reference>
<dbReference type="InterPro" id="IPR036736">
    <property type="entry name" value="ACP-like_sf"/>
</dbReference>
<dbReference type="InterPro" id="IPR009081">
    <property type="entry name" value="PP-bd_ACP"/>
</dbReference>
<gene>
    <name evidence="2" type="ORF">TBH_C2516</name>
</gene>
<proteinExistence type="predicted"/>